<dbReference type="AlphaFoldDB" id="A0A9X3J8E0"/>
<dbReference type="EMBL" id="JAPOHD010000065">
    <property type="protein sequence ID" value="MCY1722967.1"/>
    <property type="molecule type" value="Genomic_DNA"/>
</dbReference>
<dbReference type="Pfam" id="PF10056">
    <property type="entry name" value="DUF2293"/>
    <property type="match status" value="1"/>
</dbReference>
<feature type="domain" description="DUF2293" evidence="1">
    <location>
        <begin position="131"/>
        <end position="206"/>
    </location>
</feature>
<gene>
    <name evidence="2" type="ORF">OU798_21650</name>
</gene>
<dbReference type="Proteomes" id="UP001145087">
    <property type="component" value="Unassembled WGS sequence"/>
</dbReference>
<reference evidence="2" key="1">
    <citation type="submission" date="2022-11" db="EMBL/GenBank/DDBJ databases">
        <title>Marilongibacter aestuarii gen. nov., sp. nov., isolated from tidal flat sediment.</title>
        <authorList>
            <person name="Jiayan W."/>
        </authorList>
    </citation>
    <scope>NUCLEOTIDE SEQUENCE</scope>
    <source>
        <strain evidence="2">Z1-6</strain>
    </source>
</reference>
<name>A0A9X3J8E0_9BACT</name>
<proteinExistence type="predicted"/>
<protein>
    <submittedName>
        <fullName evidence="2">DUF2293 domain-containing protein</fullName>
    </submittedName>
</protein>
<keyword evidence="3" id="KW-1185">Reference proteome</keyword>
<dbReference type="InterPro" id="IPR018744">
    <property type="entry name" value="DUF2293"/>
</dbReference>
<evidence type="ECO:0000313" key="3">
    <source>
        <dbReference type="Proteomes" id="UP001145087"/>
    </source>
</evidence>
<organism evidence="2 3">
    <name type="scientific">Draconibacterium aestuarii</name>
    <dbReference type="NCBI Taxonomy" id="2998507"/>
    <lineage>
        <taxon>Bacteria</taxon>
        <taxon>Pseudomonadati</taxon>
        <taxon>Bacteroidota</taxon>
        <taxon>Bacteroidia</taxon>
        <taxon>Marinilabiliales</taxon>
        <taxon>Prolixibacteraceae</taxon>
        <taxon>Draconibacterium</taxon>
    </lineage>
</organism>
<evidence type="ECO:0000259" key="1">
    <source>
        <dbReference type="Pfam" id="PF10056"/>
    </source>
</evidence>
<sequence length="224" mass="25919">MKNDKHIVIPDRDGNLIATNGEYFVPPKHWTFLSAGDAGVTRKVTARGLYMRVQVKKGRRFISKGIWAPAQVIADAKKEMDTTRSTDEYKIKLHKDRERRALKQLDYEDNFCREVERFLKFHEKYKTQQKLMARLVTTHAIPVGSGTVARTQMIPIEERAAKAVIAWMRHKTTAYDNLKIARIKGERRTVRKNLAAQSNRILQQYRNGESIQENCPLRNALKIA</sequence>
<comment type="caution">
    <text evidence="2">The sequence shown here is derived from an EMBL/GenBank/DDBJ whole genome shotgun (WGS) entry which is preliminary data.</text>
</comment>
<accession>A0A9X3J8E0</accession>
<dbReference type="RefSeq" id="WP_343335292.1">
    <property type="nucleotide sequence ID" value="NZ_JAPOHD010000065.1"/>
</dbReference>
<evidence type="ECO:0000313" key="2">
    <source>
        <dbReference type="EMBL" id="MCY1722967.1"/>
    </source>
</evidence>